<dbReference type="NCBIfam" id="TIGR00154">
    <property type="entry name" value="ispE"/>
    <property type="match status" value="1"/>
</dbReference>
<organism evidence="9 10">
    <name type="scientific">Campylobacter californiensis</name>
    <dbReference type="NCBI Taxonomy" id="1032243"/>
    <lineage>
        <taxon>Bacteria</taxon>
        <taxon>Pseudomonadati</taxon>
        <taxon>Campylobacterota</taxon>
        <taxon>Epsilonproteobacteria</taxon>
        <taxon>Campylobacterales</taxon>
        <taxon>Campylobacteraceae</taxon>
        <taxon>Campylobacter</taxon>
    </lineage>
</organism>
<reference evidence="9 10" key="1">
    <citation type="submission" date="2015-08" db="EMBL/GenBank/DDBJ databases">
        <title>Comparative genomics of the Campylobacter concisus group.</title>
        <authorList>
            <person name="Yee E."/>
            <person name="Chapman M.H."/>
            <person name="Huynh S."/>
            <person name="Bono J.L."/>
            <person name="On S.L."/>
            <person name="St Leger J."/>
            <person name="Foster G."/>
            <person name="Parker C.T."/>
            <person name="Miller W.G."/>
        </authorList>
    </citation>
    <scope>NUCLEOTIDE SEQUENCE [LARGE SCALE GENOMIC DNA]</scope>
    <source>
        <strain evidence="9 10">RM9337</strain>
    </source>
</reference>
<dbReference type="GO" id="GO:0005524">
    <property type="term" value="F:ATP binding"/>
    <property type="evidence" value="ECO:0007669"/>
    <property type="project" value="UniProtKB-UniRule"/>
</dbReference>
<comment type="similarity">
    <text evidence="6">Belongs to the GHMP kinase family. IspE subfamily.</text>
</comment>
<feature type="active site" evidence="6">
    <location>
        <position position="6"/>
    </location>
</feature>
<keyword evidence="3 6" id="KW-0547">Nucleotide-binding</keyword>
<feature type="domain" description="GHMP kinase N-terminal" evidence="7">
    <location>
        <begin position="69"/>
        <end position="139"/>
    </location>
</feature>
<comment type="function">
    <text evidence="6">Catalyzes the phosphorylation of the position 2 hydroxy group of 4-diphosphocytidyl-2C-methyl-D-erythritol.</text>
</comment>
<feature type="binding site" evidence="6">
    <location>
        <begin position="90"/>
        <end position="100"/>
    </location>
    <ligand>
        <name>ATP</name>
        <dbReference type="ChEBI" id="CHEBI:30616"/>
    </ligand>
</feature>
<dbReference type="EC" id="2.7.1.148" evidence="6"/>
<evidence type="ECO:0000256" key="6">
    <source>
        <dbReference type="HAMAP-Rule" id="MF_00061"/>
    </source>
</evidence>
<evidence type="ECO:0000313" key="11">
    <source>
        <dbReference type="Proteomes" id="UP001318760"/>
    </source>
</evidence>
<evidence type="ECO:0000313" key="9">
    <source>
        <dbReference type="EMBL" id="MBE3607687.1"/>
    </source>
</evidence>
<dbReference type="InterPro" id="IPR014721">
    <property type="entry name" value="Ribsml_uS5_D2-typ_fold_subgr"/>
</dbReference>
<accession>A0AAW3ZRD7</accession>
<dbReference type="InterPro" id="IPR020568">
    <property type="entry name" value="Ribosomal_Su5_D2-typ_SF"/>
</dbReference>
<dbReference type="Gene3D" id="3.30.70.890">
    <property type="entry name" value="GHMP kinase, C-terminal domain"/>
    <property type="match status" value="1"/>
</dbReference>
<keyword evidence="2 6" id="KW-0808">Transferase</keyword>
<dbReference type="Gene3D" id="3.30.230.10">
    <property type="match status" value="1"/>
</dbReference>
<dbReference type="Proteomes" id="UP000650616">
    <property type="component" value="Unassembled WGS sequence"/>
</dbReference>
<dbReference type="InterPro" id="IPR006204">
    <property type="entry name" value="GHMP_kinase_N_dom"/>
</dbReference>
<evidence type="ECO:0000256" key="2">
    <source>
        <dbReference type="ARBA" id="ARBA00022679"/>
    </source>
</evidence>
<evidence type="ECO:0000313" key="10">
    <source>
        <dbReference type="Proteomes" id="UP000650616"/>
    </source>
</evidence>
<evidence type="ECO:0000313" key="8">
    <source>
        <dbReference type="EMBL" id="MBE2986114.1"/>
    </source>
</evidence>
<dbReference type="GO" id="GO:0050515">
    <property type="term" value="F:4-(cytidine 5'-diphospho)-2-C-methyl-D-erythritol kinase activity"/>
    <property type="evidence" value="ECO:0007669"/>
    <property type="project" value="UniProtKB-UniRule"/>
</dbReference>
<dbReference type="HAMAP" id="MF_00061">
    <property type="entry name" value="IspE"/>
    <property type="match status" value="1"/>
</dbReference>
<comment type="catalytic activity">
    <reaction evidence="6">
        <text>4-CDP-2-C-methyl-D-erythritol + ATP = 4-CDP-2-C-methyl-D-erythritol 2-phosphate + ADP + H(+)</text>
        <dbReference type="Rhea" id="RHEA:18437"/>
        <dbReference type="ChEBI" id="CHEBI:15378"/>
        <dbReference type="ChEBI" id="CHEBI:30616"/>
        <dbReference type="ChEBI" id="CHEBI:57823"/>
        <dbReference type="ChEBI" id="CHEBI:57919"/>
        <dbReference type="ChEBI" id="CHEBI:456216"/>
        <dbReference type="EC" id="2.7.1.148"/>
    </reaction>
</comment>
<dbReference type="SUPFAM" id="SSF54211">
    <property type="entry name" value="Ribosomal protein S5 domain 2-like"/>
    <property type="match status" value="1"/>
</dbReference>
<protein>
    <recommendedName>
        <fullName evidence="1 6">4-diphosphocytidyl-2-C-methyl-D-erythritol kinase</fullName>
        <shortName evidence="6">CMK</shortName>
        <ecNumber evidence="6">2.7.1.148</ecNumber>
    </recommendedName>
    <alternativeName>
        <fullName evidence="6">4-(cytidine-5'-diphospho)-2-C-methyl-D-erythritol kinase</fullName>
    </alternativeName>
</protein>
<sequence length="251" mass="28362">MKSYAKINIFLKIVGTRGNYHEILSRFARFEDIFDEIEFQKADKFELTSNVDIKDNIILKAKTELENAGFKDVINEFFTAHKIVLNKNIPTGAGLGGGSSNAATFLLMTNEQLNLKIPMNKLAQIGAKIGSDVPFFIYGYKSANVSGVGEIVKEFDDDVPQTRLITPNVFCSTPQVYKKFRSDFMQNINVKQANDFLNLSSSKLLQNFKNYELNDLYAPCLELYPQLKEHEDQFLSGSGSSFFMLKSQDSK</sequence>
<evidence type="ECO:0000259" key="7">
    <source>
        <dbReference type="Pfam" id="PF00288"/>
    </source>
</evidence>
<dbReference type="SUPFAM" id="SSF55060">
    <property type="entry name" value="GHMP Kinase, C-terminal domain"/>
    <property type="match status" value="1"/>
</dbReference>
<dbReference type="PANTHER" id="PTHR43527">
    <property type="entry name" value="4-DIPHOSPHOCYTIDYL-2-C-METHYL-D-ERYTHRITOL KINASE, CHLOROPLASTIC"/>
    <property type="match status" value="1"/>
</dbReference>
<evidence type="ECO:0000256" key="1">
    <source>
        <dbReference type="ARBA" id="ARBA00017473"/>
    </source>
</evidence>
<dbReference type="GO" id="GO:0016114">
    <property type="term" value="P:terpenoid biosynthetic process"/>
    <property type="evidence" value="ECO:0007669"/>
    <property type="project" value="UniProtKB-UniRule"/>
</dbReference>
<dbReference type="Proteomes" id="UP001318760">
    <property type="component" value="Unassembled WGS sequence"/>
</dbReference>
<dbReference type="NCBIfam" id="NF003216">
    <property type="entry name" value="PRK04181.1"/>
    <property type="match status" value="1"/>
</dbReference>
<proteinExistence type="inferred from homology"/>
<feature type="active site" evidence="6">
    <location>
        <position position="132"/>
    </location>
</feature>
<keyword evidence="10" id="KW-1185">Reference proteome</keyword>
<dbReference type="InterPro" id="IPR004424">
    <property type="entry name" value="IspE"/>
</dbReference>
<dbReference type="AlphaFoldDB" id="A0AAW3ZRD7"/>
<keyword evidence="6" id="KW-0414">Isoprene biosynthesis</keyword>
<dbReference type="EMBL" id="LIWG01000002">
    <property type="protein sequence ID" value="MBE3607687.1"/>
    <property type="molecule type" value="Genomic_DNA"/>
</dbReference>
<evidence type="ECO:0000256" key="5">
    <source>
        <dbReference type="ARBA" id="ARBA00022840"/>
    </source>
</evidence>
<reference evidence="8 11" key="2">
    <citation type="submission" date="2020-10" db="EMBL/GenBank/DDBJ databases">
        <title>Campylobacter californiensis sp. nov. isolated from cattle and feral swine in California.</title>
        <authorList>
            <person name="Miller W.G."/>
        </authorList>
    </citation>
    <scope>NUCLEOTIDE SEQUENCE [LARGE SCALE GENOMIC DNA]</scope>
    <source>
        <strain evidence="8 11">RM12919</strain>
    </source>
</reference>
<dbReference type="EMBL" id="JADBHS010000004">
    <property type="protein sequence ID" value="MBE2986114.1"/>
    <property type="molecule type" value="Genomic_DNA"/>
</dbReference>
<dbReference type="GO" id="GO:0019288">
    <property type="term" value="P:isopentenyl diphosphate biosynthetic process, methylerythritol 4-phosphate pathway"/>
    <property type="evidence" value="ECO:0007669"/>
    <property type="project" value="UniProtKB-UniRule"/>
</dbReference>
<dbReference type="PANTHER" id="PTHR43527:SF2">
    <property type="entry name" value="4-DIPHOSPHOCYTIDYL-2-C-METHYL-D-ERYTHRITOL KINASE, CHLOROPLASTIC"/>
    <property type="match status" value="1"/>
</dbReference>
<dbReference type="InterPro" id="IPR036554">
    <property type="entry name" value="GHMP_kinase_C_sf"/>
</dbReference>
<dbReference type="PIRSF" id="PIRSF010376">
    <property type="entry name" value="IspE"/>
    <property type="match status" value="1"/>
</dbReference>
<evidence type="ECO:0000256" key="4">
    <source>
        <dbReference type="ARBA" id="ARBA00022777"/>
    </source>
</evidence>
<gene>
    <name evidence="6" type="primary">ispE</name>
    <name evidence="8" type="ORF">CCAL12919_03050</name>
    <name evidence="9" type="ORF">CCAL9337_02935</name>
</gene>
<dbReference type="RefSeq" id="WP_169971440.1">
    <property type="nucleotide sequence ID" value="NZ_CP012545.1"/>
</dbReference>
<keyword evidence="4 6" id="KW-0418">Kinase</keyword>
<dbReference type="Pfam" id="PF00288">
    <property type="entry name" value="GHMP_kinases_N"/>
    <property type="match status" value="1"/>
</dbReference>
<comment type="pathway">
    <text evidence="6">Isoprenoid biosynthesis; isopentenyl diphosphate biosynthesis via DXP pathway; isopentenyl diphosphate from 1-deoxy-D-xylulose 5-phosphate: step 3/6.</text>
</comment>
<keyword evidence="5 6" id="KW-0067">ATP-binding</keyword>
<name>A0AAW3ZRD7_9BACT</name>
<comment type="caution">
    <text evidence="9">The sequence shown here is derived from an EMBL/GenBank/DDBJ whole genome shotgun (WGS) entry which is preliminary data.</text>
</comment>
<evidence type="ECO:0000256" key="3">
    <source>
        <dbReference type="ARBA" id="ARBA00022741"/>
    </source>
</evidence>